<evidence type="ECO:0000313" key="8">
    <source>
        <dbReference type="Proteomes" id="UP000223606"/>
    </source>
</evidence>
<dbReference type="GO" id="GO:0016020">
    <property type="term" value="C:membrane"/>
    <property type="evidence" value="ECO:0007669"/>
    <property type="project" value="UniProtKB-SubCell"/>
</dbReference>
<proteinExistence type="predicted"/>
<reference evidence="8" key="1">
    <citation type="submission" date="2017-09" db="EMBL/GenBank/DDBJ databases">
        <title>Genome sequence of Nannocystis excedens DSM 71.</title>
        <authorList>
            <person name="Blom J."/>
        </authorList>
    </citation>
    <scope>NUCLEOTIDE SEQUENCE [LARGE SCALE GENOMIC DNA]</scope>
    <source>
        <strain evidence="8">type strain: E19</strain>
    </source>
</reference>
<dbReference type="KEGG" id="hdi:HDIA_2205"/>
<accession>A0A2C9D623</accession>
<feature type="transmembrane region" description="Helical" evidence="5">
    <location>
        <begin position="129"/>
        <end position="148"/>
    </location>
</feature>
<feature type="transmembrane region" description="Helical" evidence="5">
    <location>
        <begin position="70"/>
        <end position="90"/>
    </location>
</feature>
<dbReference type="Pfam" id="PF00892">
    <property type="entry name" value="EamA"/>
    <property type="match status" value="2"/>
</dbReference>
<evidence type="ECO:0000313" key="7">
    <source>
        <dbReference type="EMBL" id="SON55746.1"/>
    </source>
</evidence>
<sequence length="320" mass="33813">MADIFSTNKNQRISFPAFSNQALYEKTFLPGWDGAWTMAQTFLLTTIAMIAFAGNSLLARTALADGEIDAASYTAIRLISGGILLLALLMRDRRSTPLRDMPGDWVSTFALFAYALAFSLAYLRLGAATGALILFASVQGTMISWAFFGGDRPTPVEMIGLTAAFLAFIYLVLPGLSAPDPLGSALMMVSGISWGVYTLKGRGTKAPLNQTAGNFIRSIPLCLPLLAIGLLMHRPSWHGVLLALASGAIASGLGYAIWYRTLPHLSTAKAAVVQLTVPVIAAFGAVALLGEALTPRFLTTSVVILGGVALAISAKTRRAA</sequence>
<keyword evidence="8" id="KW-1185">Reference proteome</keyword>
<protein>
    <submittedName>
        <fullName evidence="7">Carboxylate/amino acid/amine transporter</fullName>
    </submittedName>
</protein>
<dbReference type="EMBL" id="LT960614">
    <property type="protein sequence ID" value="SON55746.1"/>
    <property type="molecule type" value="Genomic_DNA"/>
</dbReference>
<dbReference type="PANTHER" id="PTHR32322">
    <property type="entry name" value="INNER MEMBRANE TRANSPORTER"/>
    <property type="match status" value="1"/>
</dbReference>
<evidence type="ECO:0000256" key="3">
    <source>
        <dbReference type="ARBA" id="ARBA00022989"/>
    </source>
</evidence>
<comment type="subcellular location">
    <subcellularLocation>
        <location evidence="1">Membrane</location>
        <topology evidence="1">Multi-pass membrane protein</topology>
    </subcellularLocation>
</comment>
<evidence type="ECO:0000256" key="1">
    <source>
        <dbReference type="ARBA" id="ARBA00004141"/>
    </source>
</evidence>
<feature type="transmembrane region" description="Helical" evidence="5">
    <location>
        <begin position="102"/>
        <end position="123"/>
    </location>
</feature>
<dbReference type="InterPro" id="IPR000620">
    <property type="entry name" value="EamA_dom"/>
</dbReference>
<feature type="transmembrane region" description="Helical" evidence="5">
    <location>
        <begin position="35"/>
        <end position="58"/>
    </location>
</feature>
<feature type="domain" description="EamA" evidence="6">
    <location>
        <begin position="183"/>
        <end position="311"/>
    </location>
</feature>
<feature type="transmembrane region" description="Helical" evidence="5">
    <location>
        <begin position="237"/>
        <end position="258"/>
    </location>
</feature>
<keyword evidence="4 5" id="KW-0472">Membrane</keyword>
<feature type="transmembrane region" description="Helical" evidence="5">
    <location>
        <begin position="155"/>
        <end position="176"/>
    </location>
</feature>
<dbReference type="InterPro" id="IPR050638">
    <property type="entry name" value="AA-Vitamin_Transporters"/>
</dbReference>
<evidence type="ECO:0000259" key="6">
    <source>
        <dbReference type="Pfam" id="PF00892"/>
    </source>
</evidence>
<evidence type="ECO:0000256" key="4">
    <source>
        <dbReference type="ARBA" id="ARBA00023136"/>
    </source>
</evidence>
<feature type="transmembrane region" description="Helical" evidence="5">
    <location>
        <begin position="296"/>
        <end position="314"/>
    </location>
</feature>
<organism evidence="7 8">
    <name type="scientific">Hartmannibacter diazotrophicus</name>
    <dbReference type="NCBI Taxonomy" id="1482074"/>
    <lineage>
        <taxon>Bacteria</taxon>
        <taxon>Pseudomonadati</taxon>
        <taxon>Pseudomonadota</taxon>
        <taxon>Alphaproteobacteria</taxon>
        <taxon>Hyphomicrobiales</taxon>
        <taxon>Pleomorphomonadaceae</taxon>
        <taxon>Hartmannibacter</taxon>
    </lineage>
</organism>
<dbReference type="AlphaFoldDB" id="A0A2C9D623"/>
<feature type="transmembrane region" description="Helical" evidence="5">
    <location>
        <begin position="270"/>
        <end position="290"/>
    </location>
</feature>
<keyword evidence="3 5" id="KW-1133">Transmembrane helix</keyword>
<dbReference type="SUPFAM" id="SSF103481">
    <property type="entry name" value="Multidrug resistance efflux transporter EmrE"/>
    <property type="match status" value="2"/>
</dbReference>
<feature type="transmembrane region" description="Helical" evidence="5">
    <location>
        <begin position="211"/>
        <end position="231"/>
    </location>
</feature>
<dbReference type="PANTHER" id="PTHR32322:SF9">
    <property type="entry name" value="AMINO-ACID METABOLITE EFFLUX PUMP-RELATED"/>
    <property type="match status" value="1"/>
</dbReference>
<dbReference type="Proteomes" id="UP000223606">
    <property type="component" value="Chromosome 1"/>
</dbReference>
<evidence type="ECO:0000256" key="2">
    <source>
        <dbReference type="ARBA" id="ARBA00022692"/>
    </source>
</evidence>
<name>A0A2C9D623_9HYPH</name>
<feature type="domain" description="EamA" evidence="6">
    <location>
        <begin position="43"/>
        <end position="171"/>
    </location>
</feature>
<evidence type="ECO:0000256" key="5">
    <source>
        <dbReference type="SAM" id="Phobius"/>
    </source>
</evidence>
<gene>
    <name evidence="7" type="ORF">HDIA_2205</name>
</gene>
<keyword evidence="2 5" id="KW-0812">Transmembrane</keyword>
<dbReference type="InterPro" id="IPR037185">
    <property type="entry name" value="EmrE-like"/>
</dbReference>